<accession>A0ABV7KC35</accession>
<comment type="caution">
    <text evidence="1">The sequence shown here is derived from an EMBL/GenBank/DDBJ whole genome shotgun (WGS) entry which is preliminary data.</text>
</comment>
<name>A0ABV7KC35_9HYPH</name>
<dbReference type="EMBL" id="JBHRTK010000013">
    <property type="protein sequence ID" value="MFC3207391.1"/>
    <property type="molecule type" value="Genomic_DNA"/>
</dbReference>
<organism evidence="1 2">
    <name type="scientific">Aquamicrobium soli</name>
    <dbReference type="NCBI Taxonomy" id="1811518"/>
    <lineage>
        <taxon>Bacteria</taxon>
        <taxon>Pseudomonadati</taxon>
        <taxon>Pseudomonadota</taxon>
        <taxon>Alphaproteobacteria</taxon>
        <taxon>Hyphomicrobiales</taxon>
        <taxon>Phyllobacteriaceae</taxon>
        <taxon>Aquamicrobium</taxon>
    </lineage>
</organism>
<dbReference type="InterPro" id="IPR045720">
    <property type="entry name" value="DUF6074"/>
</dbReference>
<gene>
    <name evidence="1" type="ORF">ACFOHJ_14285</name>
</gene>
<proteinExistence type="predicted"/>
<reference evidence="2" key="1">
    <citation type="journal article" date="2019" name="Int. J. Syst. Evol. Microbiol.">
        <title>The Global Catalogue of Microorganisms (GCM) 10K type strain sequencing project: providing services to taxonomists for standard genome sequencing and annotation.</title>
        <authorList>
            <consortium name="The Broad Institute Genomics Platform"/>
            <consortium name="The Broad Institute Genome Sequencing Center for Infectious Disease"/>
            <person name="Wu L."/>
            <person name="Ma J."/>
        </authorList>
    </citation>
    <scope>NUCLEOTIDE SEQUENCE [LARGE SCALE GENOMIC DNA]</scope>
    <source>
        <strain evidence="2">KCTC 52165</strain>
    </source>
</reference>
<evidence type="ECO:0000313" key="1">
    <source>
        <dbReference type="EMBL" id="MFC3207391.1"/>
    </source>
</evidence>
<dbReference type="RefSeq" id="WP_378221619.1">
    <property type="nucleotide sequence ID" value="NZ_JBHRTK010000013.1"/>
</dbReference>
<dbReference type="Pfam" id="PF19551">
    <property type="entry name" value="DUF6074"/>
    <property type="match status" value="1"/>
</dbReference>
<keyword evidence="2" id="KW-1185">Reference proteome</keyword>
<sequence>MISQLDLFKAEVVAFPADRRRVEVIRAAKFLNVVRGGIYAERGWKRICRDMARSLRDAGVEEIEVRRQIMAFQDAVQAELNAMAVRREIQA</sequence>
<evidence type="ECO:0000313" key="2">
    <source>
        <dbReference type="Proteomes" id="UP001595583"/>
    </source>
</evidence>
<dbReference type="Proteomes" id="UP001595583">
    <property type="component" value="Unassembled WGS sequence"/>
</dbReference>
<protein>
    <submittedName>
        <fullName evidence="1">DUF6074 family protein</fullName>
    </submittedName>
</protein>